<dbReference type="HAMAP" id="MF_01405">
    <property type="entry name" value="Non_canon_purine_NTPase"/>
    <property type="match status" value="1"/>
</dbReference>
<reference evidence="17" key="1">
    <citation type="submission" date="2019-08" db="EMBL/GenBank/DDBJ databases">
        <authorList>
            <person name="Kucharzyk K."/>
            <person name="Murdoch R.W."/>
            <person name="Higgins S."/>
            <person name="Loffler F."/>
        </authorList>
    </citation>
    <scope>NUCLEOTIDE SEQUENCE</scope>
</reference>
<evidence type="ECO:0000256" key="13">
    <source>
        <dbReference type="ARBA" id="ARBA00075987"/>
    </source>
</evidence>
<dbReference type="GO" id="GO:0009117">
    <property type="term" value="P:nucleotide metabolic process"/>
    <property type="evidence" value="ECO:0007669"/>
    <property type="project" value="UniProtKB-KW"/>
</dbReference>
<dbReference type="GO" id="GO:0035870">
    <property type="term" value="F:dITP diphosphatase activity"/>
    <property type="evidence" value="ECO:0007669"/>
    <property type="project" value="UniProtKB-ARBA"/>
</dbReference>
<comment type="catalytic activity">
    <reaction evidence="9">
        <text>dITP + H2O = dIMP + diphosphate + H(+)</text>
        <dbReference type="Rhea" id="RHEA:28342"/>
        <dbReference type="ChEBI" id="CHEBI:15377"/>
        <dbReference type="ChEBI" id="CHEBI:15378"/>
        <dbReference type="ChEBI" id="CHEBI:33019"/>
        <dbReference type="ChEBI" id="CHEBI:61194"/>
        <dbReference type="ChEBI" id="CHEBI:61382"/>
        <dbReference type="EC" id="3.6.1.66"/>
    </reaction>
</comment>
<dbReference type="SUPFAM" id="SSF52972">
    <property type="entry name" value="ITPase-like"/>
    <property type="match status" value="1"/>
</dbReference>
<keyword evidence="4" id="KW-0479">Metal-binding</keyword>
<evidence type="ECO:0000256" key="4">
    <source>
        <dbReference type="ARBA" id="ARBA00022723"/>
    </source>
</evidence>
<evidence type="ECO:0000256" key="9">
    <source>
        <dbReference type="ARBA" id="ARBA00051875"/>
    </source>
</evidence>
<proteinExistence type="inferred from homology"/>
<dbReference type="CDD" id="cd00515">
    <property type="entry name" value="HAM1"/>
    <property type="match status" value="1"/>
</dbReference>
<protein>
    <recommendedName>
        <fullName evidence="12">dITP/XTP pyrophosphatase</fullName>
        <ecNumber evidence="11">3.6.1.66</ecNumber>
    </recommendedName>
    <alternativeName>
        <fullName evidence="13">Non-canonical purine NTP pyrophosphatase</fullName>
    </alternativeName>
    <alternativeName>
        <fullName evidence="14">Non-standard purine NTP pyrophosphatase</fullName>
    </alternativeName>
    <alternativeName>
        <fullName evidence="16">Nucleoside-triphosphate diphosphatase</fullName>
    </alternativeName>
    <alternativeName>
        <fullName evidence="15">Nucleoside-triphosphate pyrophosphatase</fullName>
    </alternativeName>
</protein>
<sequence length="197" mass="21505">MKLILATNNAHKMREIYEILGGDFPEMQTLSQAGLSIDVVEDGDTFEANAVKKAEEVLQKSGYEAALADDSGLMVDYLGGAPGVYSARYAGEGHNDADNNFKLMADMEGVPSEQRACHFVSAVALARKGKPTICVRGTVDGVLLTEAHGQNGFGYDPYFFYPPLNRAFAELSAEEKNSVSHRKRALEALKRELKKEV</sequence>
<keyword evidence="8" id="KW-0546">Nucleotide metabolism</keyword>
<keyword evidence="5" id="KW-0547">Nucleotide-binding</keyword>
<evidence type="ECO:0000256" key="16">
    <source>
        <dbReference type="ARBA" id="ARBA00083635"/>
    </source>
</evidence>
<keyword evidence="6 17" id="KW-0378">Hydrolase</keyword>
<name>A0A645BF31_9ZZZZ</name>
<evidence type="ECO:0000256" key="15">
    <source>
        <dbReference type="ARBA" id="ARBA00083186"/>
    </source>
</evidence>
<comment type="caution">
    <text evidence="17">The sequence shown here is derived from an EMBL/GenBank/DDBJ whole genome shotgun (WGS) entry which is preliminary data.</text>
</comment>
<dbReference type="EC" id="3.6.1.66" evidence="11"/>
<evidence type="ECO:0000256" key="3">
    <source>
        <dbReference type="ARBA" id="ARBA00011738"/>
    </source>
</evidence>
<dbReference type="GO" id="GO:0036220">
    <property type="term" value="F:ITP diphosphatase activity"/>
    <property type="evidence" value="ECO:0007669"/>
    <property type="project" value="UniProtKB-EC"/>
</dbReference>
<dbReference type="NCBIfam" id="TIGR00042">
    <property type="entry name" value="RdgB/HAM1 family non-canonical purine NTP pyrophosphatase"/>
    <property type="match status" value="1"/>
</dbReference>
<gene>
    <name evidence="17" type="ORF">SDC9_110946</name>
</gene>
<dbReference type="GO" id="GO:0017111">
    <property type="term" value="F:ribonucleoside triphosphate phosphatase activity"/>
    <property type="evidence" value="ECO:0007669"/>
    <property type="project" value="InterPro"/>
</dbReference>
<organism evidence="17">
    <name type="scientific">bioreactor metagenome</name>
    <dbReference type="NCBI Taxonomy" id="1076179"/>
    <lineage>
        <taxon>unclassified sequences</taxon>
        <taxon>metagenomes</taxon>
        <taxon>ecological metagenomes</taxon>
    </lineage>
</organism>
<dbReference type="InterPro" id="IPR029001">
    <property type="entry name" value="ITPase-like_fam"/>
</dbReference>
<dbReference type="GO" id="GO:0036222">
    <property type="term" value="F:XTP diphosphatase activity"/>
    <property type="evidence" value="ECO:0007669"/>
    <property type="project" value="RHEA"/>
</dbReference>
<keyword evidence="7" id="KW-0460">Magnesium</keyword>
<comment type="catalytic activity">
    <reaction evidence="10">
        <text>XTP + H2O = XMP + diphosphate + H(+)</text>
        <dbReference type="Rhea" id="RHEA:28610"/>
        <dbReference type="ChEBI" id="CHEBI:15377"/>
        <dbReference type="ChEBI" id="CHEBI:15378"/>
        <dbReference type="ChEBI" id="CHEBI:33019"/>
        <dbReference type="ChEBI" id="CHEBI:57464"/>
        <dbReference type="ChEBI" id="CHEBI:61314"/>
        <dbReference type="EC" id="3.6.1.66"/>
    </reaction>
</comment>
<evidence type="ECO:0000256" key="14">
    <source>
        <dbReference type="ARBA" id="ARBA00078805"/>
    </source>
</evidence>
<dbReference type="InterPro" id="IPR002637">
    <property type="entry name" value="RdgB/HAM1"/>
</dbReference>
<comment type="cofactor">
    <cofactor evidence="1">
        <name>Mg(2+)</name>
        <dbReference type="ChEBI" id="CHEBI:18420"/>
    </cofactor>
</comment>
<evidence type="ECO:0000256" key="7">
    <source>
        <dbReference type="ARBA" id="ARBA00022842"/>
    </source>
</evidence>
<dbReference type="GO" id="GO:0009146">
    <property type="term" value="P:purine nucleoside triphosphate catabolic process"/>
    <property type="evidence" value="ECO:0007669"/>
    <property type="project" value="UniProtKB-ARBA"/>
</dbReference>
<dbReference type="FunFam" id="3.90.950.10:FF:000001">
    <property type="entry name" value="dITP/XTP pyrophosphatase"/>
    <property type="match status" value="1"/>
</dbReference>
<dbReference type="PANTHER" id="PTHR11067:SF9">
    <property type="entry name" value="INOSINE TRIPHOSPHATE PYROPHOSPHATASE"/>
    <property type="match status" value="1"/>
</dbReference>
<evidence type="ECO:0000256" key="1">
    <source>
        <dbReference type="ARBA" id="ARBA00001946"/>
    </source>
</evidence>
<dbReference type="EMBL" id="VSSQ01019751">
    <property type="protein sequence ID" value="MPM64060.1"/>
    <property type="molecule type" value="Genomic_DNA"/>
</dbReference>
<evidence type="ECO:0000256" key="12">
    <source>
        <dbReference type="ARBA" id="ARBA00071289"/>
    </source>
</evidence>
<dbReference type="GO" id="GO:0005829">
    <property type="term" value="C:cytosol"/>
    <property type="evidence" value="ECO:0007669"/>
    <property type="project" value="TreeGrafter"/>
</dbReference>
<dbReference type="GO" id="GO:0046872">
    <property type="term" value="F:metal ion binding"/>
    <property type="evidence" value="ECO:0007669"/>
    <property type="project" value="UniProtKB-KW"/>
</dbReference>
<evidence type="ECO:0000256" key="10">
    <source>
        <dbReference type="ARBA" id="ARBA00052017"/>
    </source>
</evidence>
<evidence type="ECO:0000256" key="5">
    <source>
        <dbReference type="ARBA" id="ARBA00022741"/>
    </source>
</evidence>
<accession>A0A645BF31</accession>
<comment type="similarity">
    <text evidence="2">Belongs to the HAM1 NTPase family.</text>
</comment>
<dbReference type="GO" id="GO:0000166">
    <property type="term" value="F:nucleotide binding"/>
    <property type="evidence" value="ECO:0007669"/>
    <property type="project" value="UniProtKB-KW"/>
</dbReference>
<evidence type="ECO:0000256" key="11">
    <source>
        <dbReference type="ARBA" id="ARBA00066468"/>
    </source>
</evidence>
<evidence type="ECO:0000256" key="2">
    <source>
        <dbReference type="ARBA" id="ARBA00008023"/>
    </source>
</evidence>
<evidence type="ECO:0000256" key="8">
    <source>
        <dbReference type="ARBA" id="ARBA00023080"/>
    </source>
</evidence>
<evidence type="ECO:0000256" key="6">
    <source>
        <dbReference type="ARBA" id="ARBA00022801"/>
    </source>
</evidence>
<dbReference type="Pfam" id="PF01725">
    <property type="entry name" value="Ham1p_like"/>
    <property type="match status" value="1"/>
</dbReference>
<dbReference type="PANTHER" id="PTHR11067">
    <property type="entry name" value="INOSINE TRIPHOSPHATE PYROPHOSPHATASE/HAM1 PROTEIN"/>
    <property type="match status" value="1"/>
</dbReference>
<comment type="subunit">
    <text evidence="3">Homodimer.</text>
</comment>
<dbReference type="Gene3D" id="3.90.950.10">
    <property type="match status" value="1"/>
</dbReference>
<dbReference type="InterPro" id="IPR020922">
    <property type="entry name" value="dITP/XTP_pyrophosphatase"/>
</dbReference>
<dbReference type="AlphaFoldDB" id="A0A645BF31"/>
<evidence type="ECO:0000313" key="17">
    <source>
        <dbReference type="EMBL" id="MPM64060.1"/>
    </source>
</evidence>